<dbReference type="PANTHER" id="PTHR30478">
    <property type="entry name" value="DNA POLYMERASE III SUBUNIT BETA"/>
    <property type="match status" value="1"/>
</dbReference>
<evidence type="ECO:0000256" key="5">
    <source>
        <dbReference type="ARBA" id="ARBA00022695"/>
    </source>
</evidence>
<reference evidence="13 14" key="2">
    <citation type="submission" date="2018-06" db="EMBL/GenBank/DDBJ databases">
        <title>Metagenomic assembly of (sub)arctic Cyanobacteria and their associated microbiome from non-axenic cultures.</title>
        <authorList>
            <person name="Baurain D."/>
        </authorList>
    </citation>
    <scope>NUCLEOTIDE SEQUENCE [LARGE SCALE GENOMIC DNA]</scope>
    <source>
        <strain evidence="13">ULC066bin1</strain>
    </source>
</reference>
<dbReference type="SMART" id="SM00480">
    <property type="entry name" value="POL3Bc"/>
    <property type="match status" value="1"/>
</dbReference>
<evidence type="ECO:0000256" key="6">
    <source>
        <dbReference type="ARBA" id="ARBA00022705"/>
    </source>
</evidence>
<keyword evidence="8" id="KW-0238">DNA-binding</keyword>
<comment type="caution">
    <text evidence="13">The sequence shown here is derived from an EMBL/GenBank/DDBJ whole genome shotgun (WGS) entry which is preliminary data.</text>
</comment>
<dbReference type="AlphaFoldDB" id="A0A2W4WGC5"/>
<feature type="domain" description="DNA polymerase III beta sliding clamp C-terminal" evidence="12">
    <location>
        <begin position="259"/>
        <end position="380"/>
    </location>
</feature>
<dbReference type="EMBL" id="QBML01000003">
    <property type="protein sequence ID" value="PZO44204.1"/>
    <property type="molecule type" value="Genomic_DNA"/>
</dbReference>
<dbReference type="InterPro" id="IPR022637">
    <property type="entry name" value="DNA_polIII_beta_cen"/>
</dbReference>
<gene>
    <name evidence="13" type="ORF">DCF19_03110</name>
</gene>
<feature type="domain" description="DNA polymerase III beta sliding clamp central" evidence="11">
    <location>
        <begin position="134"/>
        <end position="257"/>
    </location>
</feature>
<comment type="subunit">
    <text evidence="9">Forms a ring-shaped head-to-tail homodimer around DNA.</text>
</comment>
<dbReference type="CDD" id="cd00140">
    <property type="entry name" value="beta_clamp"/>
    <property type="match status" value="1"/>
</dbReference>
<evidence type="ECO:0000256" key="4">
    <source>
        <dbReference type="ARBA" id="ARBA00022679"/>
    </source>
</evidence>
<evidence type="ECO:0000256" key="8">
    <source>
        <dbReference type="ARBA" id="ARBA00023125"/>
    </source>
</evidence>
<dbReference type="GO" id="GO:0009360">
    <property type="term" value="C:DNA polymerase III complex"/>
    <property type="evidence" value="ECO:0007669"/>
    <property type="project" value="InterPro"/>
</dbReference>
<dbReference type="SUPFAM" id="SSF55979">
    <property type="entry name" value="DNA clamp"/>
    <property type="match status" value="3"/>
</dbReference>
<dbReference type="GO" id="GO:0003677">
    <property type="term" value="F:DNA binding"/>
    <property type="evidence" value="ECO:0007669"/>
    <property type="project" value="UniProtKB-UniRule"/>
</dbReference>
<comment type="subcellular location">
    <subcellularLocation>
        <location evidence="1 9">Cytoplasm</location>
    </subcellularLocation>
</comment>
<dbReference type="Gene3D" id="3.70.10.10">
    <property type="match status" value="1"/>
</dbReference>
<keyword evidence="3 9" id="KW-0963">Cytoplasm</keyword>
<evidence type="ECO:0000256" key="2">
    <source>
        <dbReference type="ARBA" id="ARBA00010752"/>
    </source>
</evidence>
<evidence type="ECO:0000256" key="1">
    <source>
        <dbReference type="ARBA" id="ARBA00004496"/>
    </source>
</evidence>
<keyword evidence="4 9" id="KW-0808">Transferase</keyword>
<evidence type="ECO:0000259" key="11">
    <source>
        <dbReference type="Pfam" id="PF02767"/>
    </source>
</evidence>
<dbReference type="PIRSF" id="PIRSF000804">
    <property type="entry name" value="DNA_pol_III_b"/>
    <property type="match status" value="1"/>
</dbReference>
<accession>A0A2W4WGC5</accession>
<evidence type="ECO:0000313" key="13">
    <source>
        <dbReference type="EMBL" id="PZO44204.1"/>
    </source>
</evidence>
<dbReference type="GO" id="GO:0008408">
    <property type="term" value="F:3'-5' exonuclease activity"/>
    <property type="evidence" value="ECO:0007669"/>
    <property type="project" value="InterPro"/>
</dbReference>
<reference evidence="13 14" key="1">
    <citation type="submission" date="2018-04" db="EMBL/GenBank/DDBJ databases">
        <authorList>
            <person name="Go L.Y."/>
            <person name="Mitchell J.A."/>
        </authorList>
    </citation>
    <scope>NUCLEOTIDE SEQUENCE [LARGE SCALE GENOMIC DNA]</scope>
    <source>
        <strain evidence="13">ULC066bin1</strain>
    </source>
</reference>
<feature type="domain" description="DNA polymerase III beta sliding clamp N-terminal" evidence="10">
    <location>
        <begin position="1"/>
        <end position="122"/>
    </location>
</feature>
<dbReference type="GO" id="GO:0006271">
    <property type="term" value="P:DNA strand elongation involved in DNA replication"/>
    <property type="evidence" value="ECO:0007669"/>
    <property type="project" value="TreeGrafter"/>
</dbReference>
<evidence type="ECO:0000259" key="12">
    <source>
        <dbReference type="Pfam" id="PF02768"/>
    </source>
</evidence>
<dbReference type="InterPro" id="IPR022635">
    <property type="entry name" value="DNA_polIII_beta_C"/>
</dbReference>
<dbReference type="PANTHER" id="PTHR30478:SF0">
    <property type="entry name" value="BETA SLIDING CLAMP"/>
    <property type="match status" value="1"/>
</dbReference>
<keyword evidence="6 9" id="KW-0235">DNA replication</keyword>
<proteinExistence type="inferred from homology"/>
<name>A0A2W4WGC5_9CYAN</name>
<dbReference type="GO" id="GO:0003887">
    <property type="term" value="F:DNA-directed DNA polymerase activity"/>
    <property type="evidence" value="ECO:0007669"/>
    <property type="project" value="UniProtKB-UniRule"/>
</dbReference>
<dbReference type="InterPro" id="IPR022634">
    <property type="entry name" value="DNA_polIII_beta_N"/>
</dbReference>
<dbReference type="Proteomes" id="UP000249467">
    <property type="component" value="Unassembled WGS sequence"/>
</dbReference>
<dbReference type="InterPro" id="IPR001001">
    <property type="entry name" value="DNA_polIII_beta"/>
</dbReference>
<evidence type="ECO:0000259" key="10">
    <source>
        <dbReference type="Pfam" id="PF00712"/>
    </source>
</evidence>
<dbReference type="Gene3D" id="3.10.150.10">
    <property type="entry name" value="DNA Polymerase III, subunit A, domain 2"/>
    <property type="match status" value="1"/>
</dbReference>
<dbReference type="Pfam" id="PF00712">
    <property type="entry name" value="DNA_pol3_beta"/>
    <property type="match status" value="1"/>
</dbReference>
<keyword evidence="7 9" id="KW-0239">DNA-directed DNA polymerase</keyword>
<dbReference type="Pfam" id="PF02768">
    <property type="entry name" value="DNA_pol3_beta_3"/>
    <property type="match status" value="1"/>
</dbReference>
<comment type="similarity">
    <text evidence="2 9">Belongs to the beta sliding clamp family.</text>
</comment>
<dbReference type="NCBIfam" id="TIGR00663">
    <property type="entry name" value="dnan"/>
    <property type="match status" value="1"/>
</dbReference>
<comment type="function">
    <text evidence="9">Confers DNA tethering and processivity to DNA polymerases and other proteins. Acts as a clamp, forming a ring around DNA (a reaction catalyzed by the clamp-loading complex) which diffuses in an ATP-independent manner freely and bidirectionally along dsDNA. Initially characterized for its ability to contact the catalytic subunit of DNA polymerase III (Pol III), a complex, multichain enzyme responsible for most of the replicative synthesis in bacteria; Pol III exhibits 3'-5' exonuclease proofreading activity. The beta chain is required for initiation of replication as well as for processivity of DNA replication.</text>
</comment>
<dbReference type="GO" id="GO:0005737">
    <property type="term" value="C:cytoplasm"/>
    <property type="evidence" value="ECO:0007669"/>
    <property type="project" value="UniProtKB-SubCell"/>
</dbReference>
<evidence type="ECO:0000256" key="7">
    <source>
        <dbReference type="ARBA" id="ARBA00022932"/>
    </source>
</evidence>
<organism evidence="13 14">
    <name type="scientific">Pseudanabaena frigida</name>
    <dbReference type="NCBI Taxonomy" id="945775"/>
    <lineage>
        <taxon>Bacteria</taxon>
        <taxon>Bacillati</taxon>
        <taxon>Cyanobacteriota</taxon>
        <taxon>Cyanophyceae</taxon>
        <taxon>Pseudanabaenales</taxon>
        <taxon>Pseudanabaenaceae</taxon>
        <taxon>Pseudanabaena</taxon>
    </lineage>
</organism>
<evidence type="ECO:0000256" key="9">
    <source>
        <dbReference type="PIRNR" id="PIRNR000804"/>
    </source>
</evidence>
<evidence type="ECO:0000313" key="14">
    <source>
        <dbReference type="Proteomes" id="UP000249467"/>
    </source>
</evidence>
<evidence type="ECO:0000256" key="3">
    <source>
        <dbReference type="ARBA" id="ARBA00022490"/>
    </source>
</evidence>
<dbReference type="Pfam" id="PF02767">
    <property type="entry name" value="DNA_pol3_beta_2"/>
    <property type="match status" value="1"/>
</dbReference>
<keyword evidence="5 9" id="KW-0548">Nucleotidyltransferase</keyword>
<dbReference type="InterPro" id="IPR046938">
    <property type="entry name" value="DNA_clamp_sf"/>
</dbReference>
<protein>
    <recommendedName>
        <fullName evidence="9">Beta sliding clamp</fullName>
    </recommendedName>
</protein>
<sequence length="384" mass="41587">MRLVCPQNQLAANLALVGRAVASRPTHPILANIRLDADSSNQSLGMTAFDLNLGIQVSFPAQVLEAGSITLPAKLLNDIVSRLPDEDITITVDKDNTMVSIVCGSGRYQMHGLPVEEFPELPQIGEDGETTYLPVESMLSGLASTLFATSTDETKRILTGVHLTAAADRLEFAATDGHRLSVVQTGFLDADEPPVTGDTVTTSLEVTIPARALRELERMLNQQTEGAIAVQFDRANMIFQSANQILISRLLDGTYPNYRQLIPSSFTRQVTVERKLFLSALERIAVLADQKNNIVKITIDSTGQEISLSVEAPDVAAGRESLPAQISGDDVEIAFNVKYLLDGLKALPSNEIQIQLNNPTSPAVLVPIGATKMTYLLMPVQIRN</sequence>